<evidence type="ECO:0000256" key="6">
    <source>
        <dbReference type="ARBA" id="ARBA00023136"/>
    </source>
</evidence>
<dbReference type="PANTHER" id="PTHR12812:SF0">
    <property type="entry name" value="HEPARAN-SULFATE 6-O-SULFOTRANSFERASE"/>
    <property type="match status" value="1"/>
</dbReference>
<proteinExistence type="inferred from homology"/>
<keyword evidence="4" id="KW-0812">Transmembrane</keyword>
<dbReference type="AlphaFoldDB" id="A0A915JLA7"/>
<keyword evidence="6 8" id="KW-0472">Membrane</keyword>
<keyword evidence="5" id="KW-1133">Transmembrane helix</keyword>
<dbReference type="InterPro" id="IPR027417">
    <property type="entry name" value="P-loop_NTPase"/>
</dbReference>
<name>A0A915JLA7_ROMCU</name>
<evidence type="ECO:0000256" key="7">
    <source>
        <dbReference type="ARBA" id="ARBA00023180"/>
    </source>
</evidence>
<comment type="catalytic activity">
    <reaction evidence="8">
        <text>alpha-D-glucosaminyl-[heparan sulfate](n) + 3'-phosphoadenylyl sulfate = 6-sulfo-alpha-D-glucosaminyl-[heparan sulfate](n) + adenosine 3',5'-bisphosphate + H(+)</text>
        <dbReference type="Rhea" id="RHEA:56604"/>
        <dbReference type="Rhea" id="RHEA-COMP:9830"/>
        <dbReference type="Rhea" id="RHEA-COMP:14621"/>
        <dbReference type="ChEBI" id="CHEBI:15378"/>
        <dbReference type="ChEBI" id="CHEBI:58339"/>
        <dbReference type="ChEBI" id="CHEBI:58343"/>
        <dbReference type="ChEBI" id="CHEBI:58388"/>
        <dbReference type="ChEBI" id="CHEBI:140604"/>
    </reaction>
</comment>
<sequence>MSLFLGVLFFVFNFSPYRSHNRRESGDFVDNIDNGFAMSPAIVEIHDFNKDMSDLRLKNSRMKAQNAVEAGNLSFDQLRSGKFPPFNIDGSDVIVFLHVQKTAGTTFERYLVRQLEIPQPCQCRAGRKKCQCRRTDGRGFWLFSRFSTGWSCGLHADWTELVQSGCVNEVLNRREHREDIKKKGWTSALECVPAAVLLIIPYRSANPARARPAYRRYFLTTFLREPIARYLSEFRHMNRGATWSASKHLCLDRYPTYEELPPCFDPALGWTGVTFDDFVACKSNLASNRQTRMLADLSLVGCYNRTYFKSEVERGRKLLDSAKANLLKMAFFGLQEDMRRSQYVFERTFNLQFNKVLLNWNETTNLNDFTSRQVEIARRLNHLDLQLYQFAKHLFDQRFEELKNDDPLFILNIAS</sequence>
<dbReference type="WBParaSite" id="nRc.2.0.1.t26955-RA">
    <property type="protein sequence ID" value="nRc.2.0.1.t26955-RA"/>
    <property type="gene ID" value="nRc.2.0.1.g26955"/>
</dbReference>
<feature type="signal peptide" evidence="9">
    <location>
        <begin position="1"/>
        <end position="19"/>
    </location>
</feature>
<dbReference type="Proteomes" id="UP000887565">
    <property type="component" value="Unplaced"/>
</dbReference>
<dbReference type="Gene3D" id="3.40.50.300">
    <property type="entry name" value="P-loop containing nucleotide triphosphate hydrolases"/>
    <property type="match status" value="1"/>
</dbReference>
<evidence type="ECO:0000256" key="8">
    <source>
        <dbReference type="RuleBase" id="RU364122"/>
    </source>
</evidence>
<keyword evidence="9" id="KW-0732">Signal</keyword>
<dbReference type="GO" id="GO:0017095">
    <property type="term" value="F:heparan sulfate 6-sulfotransferase activity"/>
    <property type="evidence" value="ECO:0007669"/>
    <property type="project" value="TreeGrafter"/>
</dbReference>
<accession>A0A915JLA7</accession>
<dbReference type="OMA" id="AYNELQP"/>
<reference evidence="11" key="1">
    <citation type="submission" date="2022-11" db="UniProtKB">
        <authorList>
            <consortium name="WormBaseParasite"/>
        </authorList>
    </citation>
    <scope>IDENTIFICATION</scope>
</reference>
<keyword evidence="8" id="KW-0735">Signal-anchor</keyword>
<evidence type="ECO:0000256" key="9">
    <source>
        <dbReference type="SAM" id="SignalP"/>
    </source>
</evidence>
<evidence type="ECO:0000256" key="2">
    <source>
        <dbReference type="ARBA" id="ARBA00010109"/>
    </source>
</evidence>
<evidence type="ECO:0000256" key="5">
    <source>
        <dbReference type="ARBA" id="ARBA00022989"/>
    </source>
</evidence>
<evidence type="ECO:0000256" key="4">
    <source>
        <dbReference type="ARBA" id="ARBA00022692"/>
    </source>
</evidence>
<comment type="function">
    <text evidence="8">6-O-sulfation enzyme which catalyzes the transfer of sulfate from 3'-phosphoadenosine 5'-phosphosulfate (PAPS) to position 6 of the N-sulfoglucosamine residue (GlcNS) of heparan sulfate.</text>
</comment>
<keyword evidence="3 8" id="KW-0808">Transferase</keyword>
<evidence type="ECO:0000313" key="11">
    <source>
        <dbReference type="WBParaSite" id="nRc.2.0.1.t26955-RA"/>
    </source>
</evidence>
<keyword evidence="7" id="KW-0325">Glycoprotein</keyword>
<keyword evidence="10" id="KW-1185">Reference proteome</keyword>
<evidence type="ECO:0000256" key="1">
    <source>
        <dbReference type="ARBA" id="ARBA00004167"/>
    </source>
</evidence>
<dbReference type="InterPro" id="IPR005331">
    <property type="entry name" value="Sulfotransferase"/>
</dbReference>
<dbReference type="InterPro" id="IPR010635">
    <property type="entry name" value="Heparan_SO4-6-sulfoTrfase"/>
</dbReference>
<dbReference type="Pfam" id="PF03567">
    <property type="entry name" value="Sulfotransfer_2"/>
    <property type="match status" value="1"/>
</dbReference>
<evidence type="ECO:0000256" key="3">
    <source>
        <dbReference type="ARBA" id="ARBA00022679"/>
    </source>
</evidence>
<organism evidence="10 11">
    <name type="scientific">Romanomermis culicivorax</name>
    <name type="common">Nematode worm</name>
    <dbReference type="NCBI Taxonomy" id="13658"/>
    <lineage>
        <taxon>Eukaryota</taxon>
        <taxon>Metazoa</taxon>
        <taxon>Ecdysozoa</taxon>
        <taxon>Nematoda</taxon>
        <taxon>Enoplea</taxon>
        <taxon>Dorylaimia</taxon>
        <taxon>Mermithida</taxon>
        <taxon>Mermithoidea</taxon>
        <taxon>Mermithidae</taxon>
        <taxon>Romanomermis</taxon>
    </lineage>
</organism>
<comment type="subcellular location">
    <subcellularLocation>
        <location evidence="1">Membrane</location>
        <topology evidence="1">Single-pass membrane protein</topology>
    </subcellularLocation>
    <subcellularLocation>
        <location evidence="8">Membrane</location>
        <topology evidence="8">Single-pass type II membrane protein</topology>
    </subcellularLocation>
</comment>
<dbReference type="EC" id="2.8.2.-" evidence="8"/>
<comment type="similarity">
    <text evidence="2 8">Belongs to the sulfotransferase 6 family.</text>
</comment>
<dbReference type="PANTHER" id="PTHR12812">
    <property type="entry name" value="HEPARAN SULFATE 6-O-SULFOTRANSFERASE 3"/>
    <property type="match status" value="1"/>
</dbReference>
<evidence type="ECO:0000313" key="10">
    <source>
        <dbReference type="Proteomes" id="UP000887565"/>
    </source>
</evidence>
<feature type="chain" id="PRO_5037433003" description="Heparan-sulfate 6-O-sulfotransferase" evidence="9">
    <location>
        <begin position="20"/>
        <end position="415"/>
    </location>
</feature>
<dbReference type="GO" id="GO:0016020">
    <property type="term" value="C:membrane"/>
    <property type="evidence" value="ECO:0007669"/>
    <property type="project" value="UniProtKB-SubCell"/>
</dbReference>
<protein>
    <recommendedName>
        <fullName evidence="8">Heparan-sulfate 6-O-sulfotransferase</fullName>
        <ecNumber evidence="8">2.8.2.-</ecNumber>
    </recommendedName>
</protein>